<comment type="caution">
    <text evidence="1">The sequence shown here is derived from an EMBL/GenBank/DDBJ whole genome shotgun (WGS) entry which is preliminary data.</text>
</comment>
<organism evidence="1 2">
    <name type="scientific">Hibiscus sabdariffa</name>
    <name type="common">roselle</name>
    <dbReference type="NCBI Taxonomy" id="183260"/>
    <lineage>
        <taxon>Eukaryota</taxon>
        <taxon>Viridiplantae</taxon>
        <taxon>Streptophyta</taxon>
        <taxon>Embryophyta</taxon>
        <taxon>Tracheophyta</taxon>
        <taxon>Spermatophyta</taxon>
        <taxon>Magnoliopsida</taxon>
        <taxon>eudicotyledons</taxon>
        <taxon>Gunneridae</taxon>
        <taxon>Pentapetalae</taxon>
        <taxon>rosids</taxon>
        <taxon>malvids</taxon>
        <taxon>Malvales</taxon>
        <taxon>Malvaceae</taxon>
        <taxon>Malvoideae</taxon>
        <taxon>Hibiscus</taxon>
    </lineage>
</organism>
<evidence type="ECO:0000313" key="2">
    <source>
        <dbReference type="Proteomes" id="UP001396334"/>
    </source>
</evidence>
<accession>A0ABR2S1I0</accession>
<gene>
    <name evidence="1" type="ORF">V6N11_034144</name>
</gene>
<sequence>MTKVILGESSDSVVPNSAWIISEAVSGQKVIGSDTVSDSIQQCDDSLQTSRCVVTNDYVQQCDTSSQQCSDAAPACDFLDLVISLELGAGVYNMYSRHMSEEEYDVDTFCMVFEICRWERHVRYVGAYGASKESLESV</sequence>
<keyword evidence="2" id="KW-1185">Reference proteome</keyword>
<evidence type="ECO:0000313" key="1">
    <source>
        <dbReference type="EMBL" id="KAK9019105.1"/>
    </source>
</evidence>
<name>A0ABR2S1I0_9ROSI</name>
<reference evidence="1 2" key="1">
    <citation type="journal article" date="2024" name="G3 (Bethesda)">
        <title>Genome assembly of Hibiscus sabdariffa L. provides insights into metabolisms of medicinal natural products.</title>
        <authorList>
            <person name="Kim T."/>
        </authorList>
    </citation>
    <scope>NUCLEOTIDE SEQUENCE [LARGE SCALE GENOMIC DNA]</scope>
    <source>
        <strain evidence="1">TK-2024</strain>
        <tissue evidence="1">Old leaves</tissue>
    </source>
</reference>
<dbReference type="EMBL" id="JBBPBN010000018">
    <property type="protein sequence ID" value="KAK9019105.1"/>
    <property type="molecule type" value="Genomic_DNA"/>
</dbReference>
<protein>
    <submittedName>
        <fullName evidence="1">Uncharacterized protein</fullName>
    </submittedName>
</protein>
<proteinExistence type="predicted"/>
<dbReference type="Proteomes" id="UP001396334">
    <property type="component" value="Unassembled WGS sequence"/>
</dbReference>